<dbReference type="FunFam" id="3.30.2350.20:FF:000006">
    <property type="entry name" value="Multisubstrate pseudouridine synthase 7"/>
    <property type="match status" value="1"/>
</dbReference>
<evidence type="ECO:0000256" key="3">
    <source>
        <dbReference type="ARBA" id="ARBA00023235"/>
    </source>
</evidence>
<gene>
    <name evidence="6" type="ORF">KC19_11G062700</name>
</gene>
<accession>A0A8T0GHB3</accession>
<dbReference type="GO" id="GO:0009982">
    <property type="term" value="F:pseudouridine synthase activity"/>
    <property type="evidence" value="ECO:0007669"/>
    <property type="project" value="InterPro"/>
</dbReference>
<reference evidence="6 7" key="1">
    <citation type="submission" date="2020-06" db="EMBL/GenBank/DDBJ databases">
        <title>WGS assembly of Ceratodon purpureus strain R40.</title>
        <authorList>
            <person name="Carey S.B."/>
            <person name="Jenkins J."/>
            <person name="Shu S."/>
            <person name="Lovell J.T."/>
            <person name="Sreedasyam A."/>
            <person name="Maumus F."/>
            <person name="Tiley G.P."/>
            <person name="Fernandez-Pozo N."/>
            <person name="Barry K."/>
            <person name="Chen C."/>
            <person name="Wang M."/>
            <person name="Lipzen A."/>
            <person name="Daum C."/>
            <person name="Saski C.A."/>
            <person name="Payton A.C."/>
            <person name="Mcbreen J.C."/>
            <person name="Conrad R.E."/>
            <person name="Kollar L.M."/>
            <person name="Olsson S."/>
            <person name="Huttunen S."/>
            <person name="Landis J.B."/>
            <person name="Wickett N.J."/>
            <person name="Johnson M.G."/>
            <person name="Rensing S.A."/>
            <person name="Grimwood J."/>
            <person name="Schmutz J."/>
            <person name="Mcdaniel S.F."/>
        </authorList>
    </citation>
    <scope>NUCLEOTIDE SEQUENCE [LARGE SCALE GENOMIC DNA]</scope>
    <source>
        <strain evidence="6 7">R40</strain>
    </source>
</reference>
<feature type="domain" description="TRUD" evidence="5">
    <location>
        <begin position="416"/>
        <end position="672"/>
    </location>
</feature>
<comment type="similarity">
    <text evidence="1">Belongs to the pseudouridine synthase TruD family.</text>
</comment>
<sequence>MGTRARPCLTALQPLLHRYYSHSHSLPAYALAPLTRTFAVAEPEGRPHWKKPHWTKPQWREDENFRNSGRRTRGYPVEMATEESVGILSYANSLPGFRGILKQRFSDFIVNEVDLGGNVTHLSDLEPPPQERIQLVKVSEETVVEATEAKEAKEAQSLNDEFSADVLAFKEIAGESNAKLLEDLLLQIANCKGEPVSPVLLAPDDDKNHRGTIHTFFKSRLTFLTTDTVDGPSSTEKCIRLRHSAGNQGGGGRGFQKRGREVGGRGRGRGWENKRQKINEGDSDQPYDARGSDGWPSERPKFLQFYLYKENKDTQDALTVIGRMLHVQPKNFGFAGTKDKRAITTQQVTVFKQSAAKMAALNQRLFGIKVGNFSYVDKSLVLGMLSGNRFTITLRGVVAENDSIVENAVKALGESGFINYFGLQRFGSGSIATHSVGAALLRGEWKAAASLILDPREGDQPEVKEAREYFKKSKNIDGALQRFPRYLTAERALLTYLKRDSKNYLQAINTIPRTLRLMYVHSYQSFLWNHAASHRAKTHGVDKVVVGDLVYDKDAHDTAEELDMPVAKIVDTSEVGVTDGALDDVVDADVPAVARNKIKCLTTEDVASGRYSVSDVLLPLPGGSTLYPANDTADVYRDLAQKDSVDLHTCTHNVKEFALPQLPGAYRLFLQKPVDLEWKILKYSDPTKALAETDLDRIQKKVPEEVTEEPKGSEVSEQTAAQLTFTLPASCYATMALRELMKISTSVAFHKTLNDEPAVTATATAKPT</sequence>
<dbReference type="EMBL" id="CM026432">
    <property type="protein sequence ID" value="KAG0556562.1"/>
    <property type="molecule type" value="Genomic_DNA"/>
</dbReference>
<organism evidence="6 7">
    <name type="scientific">Ceratodon purpureus</name>
    <name type="common">Fire moss</name>
    <name type="synonym">Dicranum purpureum</name>
    <dbReference type="NCBI Taxonomy" id="3225"/>
    <lineage>
        <taxon>Eukaryota</taxon>
        <taxon>Viridiplantae</taxon>
        <taxon>Streptophyta</taxon>
        <taxon>Embryophyta</taxon>
        <taxon>Bryophyta</taxon>
        <taxon>Bryophytina</taxon>
        <taxon>Bryopsida</taxon>
        <taxon>Dicranidae</taxon>
        <taxon>Pseudoditrichales</taxon>
        <taxon>Ditrichaceae</taxon>
        <taxon>Ceratodon</taxon>
    </lineage>
</organism>
<dbReference type="Proteomes" id="UP000822688">
    <property type="component" value="Chromosome 11"/>
</dbReference>
<feature type="compositionally biased region" description="Basic and acidic residues" evidence="4">
    <location>
        <begin position="258"/>
        <end position="280"/>
    </location>
</feature>
<dbReference type="PROSITE" id="PS50984">
    <property type="entry name" value="TRUD"/>
    <property type="match status" value="1"/>
</dbReference>
<evidence type="ECO:0000256" key="1">
    <source>
        <dbReference type="ARBA" id="ARBA00007953"/>
    </source>
</evidence>
<evidence type="ECO:0000313" key="7">
    <source>
        <dbReference type="Proteomes" id="UP000822688"/>
    </source>
</evidence>
<dbReference type="InterPro" id="IPR042214">
    <property type="entry name" value="TruD_catalytic"/>
</dbReference>
<keyword evidence="2" id="KW-0819">tRNA processing</keyword>
<dbReference type="GO" id="GO:0005634">
    <property type="term" value="C:nucleus"/>
    <property type="evidence" value="ECO:0007669"/>
    <property type="project" value="TreeGrafter"/>
</dbReference>
<keyword evidence="3" id="KW-0413">Isomerase</keyword>
<keyword evidence="7" id="KW-1185">Reference proteome</keyword>
<dbReference type="PANTHER" id="PTHR13326:SF21">
    <property type="entry name" value="PSEUDOURIDYLATE SYNTHASE PUS7L"/>
    <property type="match status" value="1"/>
</dbReference>
<dbReference type="PROSITE" id="PS01268">
    <property type="entry name" value="UPF0024"/>
    <property type="match status" value="1"/>
</dbReference>
<dbReference type="NCBIfam" id="TIGR00094">
    <property type="entry name" value="tRNA_TruD_broad"/>
    <property type="match status" value="1"/>
</dbReference>
<dbReference type="PIRSF" id="PIRSF037016">
    <property type="entry name" value="Pseudouridin_synth_euk_prd"/>
    <property type="match status" value="1"/>
</dbReference>
<dbReference type="InterPro" id="IPR001656">
    <property type="entry name" value="PsdUridine_synth_TruD"/>
</dbReference>
<comment type="caution">
    <text evidence="6">The sequence shown here is derived from an EMBL/GenBank/DDBJ whole genome shotgun (WGS) entry which is preliminary data.</text>
</comment>
<dbReference type="InterPro" id="IPR011760">
    <property type="entry name" value="PsdUridine_synth_TruD_insert"/>
</dbReference>
<dbReference type="AlphaFoldDB" id="A0A8T0GHB3"/>
<dbReference type="Pfam" id="PF01142">
    <property type="entry name" value="TruD"/>
    <property type="match status" value="1"/>
</dbReference>
<dbReference type="CDD" id="cd02576">
    <property type="entry name" value="PseudoU_synth_ScPUS7"/>
    <property type="match status" value="1"/>
</dbReference>
<dbReference type="InterPro" id="IPR020119">
    <property type="entry name" value="PsdUridine_synth_TruD_CS"/>
</dbReference>
<dbReference type="GO" id="GO:0003723">
    <property type="term" value="F:RNA binding"/>
    <property type="evidence" value="ECO:0007669"/>
    <property type="project" value="InterPro"/>
</dbReference>
<evidence type="ECO:0000256" key="2">
    <source>
        <dbReference type="ARBA" id="ARBA00022694"/>
    </source>
</evidence>
<proteinExistence type="inferred from homology"/>
<evidence type="ECO:0000259" key="5">
    <source>
        <dbReference type="PROSITE" id="PS50984"/>
    </source>
</evidence>
<dbReference type="GO" id="GO:0008033">
    <property type="term" value="P:tRNA processing"/>
    <property type="evidence" value="ECO:0007669"/>
    <property type="project" value="UniProtKB-KW"/>
</dbReference>
<dbReference type="InterPro" id="IPR020103">
    <property type="entry name" value="PsdUridine_synth_cat_dom_sf"/>
</dbReference>
<name>A0A8T0GHB3_CERPU</name>
<dbReference type="PANTHER" id="PTHR13326">
    <property type="entry name" value="TRNA PSEUDOURIDINE SYNTHASE D"/>
    <property type="match status" value="1"/>
</dbReference>
<dbReference type="GO" id="GO:0001522">
    <property type="term" value="P:pseudouridine synthesis"/>
    <property type="evidence" value="ECO:0007669"/>
    <property type="project" value="InterPro"/>
</dbReference>
<feature type="region of interest" description="Disordered" evidence="4">
    <location>
        <begin position="243"/>
        <end position="295"/>
    </location>
</feature>
<protein>
    <recommendedName>
        <fullName evidence="5">TRUD domain-containing protein</fullName>
    </recommendedName>
</protein>
<evidence type="ECO:0000313" key="6">
    <source>
        <dbReference type="EMBL" id="KAG0556562.1"/>
    </source>
</evidence>
<dbReference type="Gene3D" id="3.30.2350.20">
    <property type="entry name" value="TruD, catalytic domain"/>
    <property type="match status" value="2"/>
</dbReference>
<dbReference type="SUPFAM" id="SSF55120">
    <property type="entry name" value="Pseudouridine synthase"/>
    <property type="match status" value="1"/>
</dbReference>
<evidence type="ECO:0000256" key="4">
    <source>
        <dbReference type="SAM" id="MobiDB-lite"/>
    </source>
</evidence>